<comment type="caution">
    <text evidence="8">The sequence shown here is derived from an EMBL/GenBank/DDBJ whole genome shotgun (WGS) entry which is preliminary data.</text>
</comment>
<evidence type="ECO:0000313" key="9">
    <source>
        <dbReference type="Proteomes" id="UP000245609"/>
    </source>
</evidence>
<dbReference type="GO" id="GO:0000139">
    <property type="term" value="C:Golgi membrane"/>
    <property type="evidence" value="ECO:0007669"/>
    <property type="project" value="TreeGrafter"/>
</dbReference>
<dbReference type="PANTHER" id="PTHR15858:SF0">
    <property type="entry name" value="IMMEDIATE EARLY RESPONSE 3-INTERACTING PROTEIN 1"/>
    <property type="match status" value="1"/>
</dbReference>
<dbReference type="AlphaFoldDB" id="A0A2T9YPS1"/>
<gene>
    <name evidence="8" type="ORF">BB560_005948</name>
</gene>
<keyword evidence="4" id="KW-0653">Protein transport</keyword>
<comment type="subcellular location">
    <subcellularLocation>
        <location evidence="1">Membrane</location>
    </subcellularLocation>
</comment>
<dbReference type="Proteomes" id="UP000245609">
    <property type="component" value="Unassembled WGS sequence"/>
</dbReference>
<evidence type="ECO:0000256" key="6">
    <source>
        <dbReference type="ARBA" id="ARBA00023136"/>
    </source>
</evidence>
<dbReference type="Pfam" id="PF08571">
    <property type="entry name" value="Yos1"/>
    <property type="match status" value="1"/>
</dbReference>
<dbReference type="InterPro" id="IPR013880">
    <property type="entry name" value="Yos1"/>
</dbReference>
<name>A0A2T9YPS1_9FUNG</name>
<evidence type="ECO:0000256" key="1">
    <source>
        <dbReference type="ARBA" id="ARBA00004370"/>
    </source>
</evidence>
<proteinExistence type="inferred from homology"/>
<evidence type="ECO:0000256" key="2">
    <source>
        <dbReference type="ARBA" id="ARBA00022448"/>
    </source>
</evidence>
<dbReference type="OrthoDB" id="15356at2759"/>
<keyword evidence="2" id="KW-0813">Transport</keyword>
<keyword evidence="6" id="KW-0472">Membrane</keyword>
<evidence type="ECO:0008006" key="10">
    <source>
        <dbReference type="Google" id="ProtNLM"/>
    </source>
</evidence>
<reference evidence="8 9" key="1">
    <citation type="journal article" date="2018" name="MBio">
        <title>Comparative Genomics Reveals the Core Gene Toolbox for the Fungus-Insect Symbiosis.</title>
        <authorList>
            <person name="Wang Y."/>
            <person name="Stata M."/>
            <person name="Wang W."/>
            <person name="Stajich J.E."/>
            <person name="White M.M."/>
            <person name="Moncalvo J.M."/>
        </authorList>
    </citation>
    <scope>NUCLEOTIDE SEQUENCE [LARGE SCALE GENOMIC DNA]</scope>
    <source>
        <strain evidence="8 9">SC-DP-2</strain>
    </source>
</reference>
<evidence type="ECO:0000313" key="8">
    <source>
        <dbReference type="EMBL" id="PVU94337.1"/>
    </source>
</evidence>
<keyword evidence="5" id="KW-1133">Transmembrane helix</keyword>
<protein>
    <recommendedName>
        <fullName evidence="10">Immediate early response 3-interacting protein 1</fullName>
    </recommendedName>
</protein>
<dbReference type="GO" id="GO:0006888">
    <property type="term" value="P:endoplasmic reticulum to Golgi vesicle-mediated transport"/>
    <property type="evidence" value="ECO:0007669"/>
    <property type="project" value="TreeGrafter"/>
</dbReference>
<accession>A0A2T9YPS1</accession>
<evidence type="ECO:0000256" key="5">
    <source>
        <dbReference type="ARBA" id="ARBA00022989"/>
    </source>
</evidence>
<keyword evidence="9" id="KW-1185">Reference proteome</keyword>
<dbReference type="STRING" id="133381.A0A2T9YPS1"/>
<dbReference type="EMBL" id="MBFS01002648">
    <property type="protein sequence ID" value="PVU94337.1"/>
    <property type="molecule type" value="Genomic_DNA"/>
</dbReference>
<comment type="similarity">
    <text evidence="7">Belongs to the YOS1 family.</text>
</comment>
<feature type="non-terminal residue" evidence="8">
    <location>
        <position position="61"/>
    </location>
</feature>
<sequence length="61" mass="6987">MLFGNLIYGTVLFLNAIVILNEERFLARIGWARNNIDVFTAEDSAKAKLINLIYAIRTVMR</sequence>
<evidence type="ECO:0000256" key="4">
    <source>
        <dbReference type="ARBA" id="ARBA00022927"/>
    </source>
</evidence>
<organism evidence="8 9">
    <name type="scientific">Smittium megazygosporum</name>
    <dbReference type="NCBI Taxonomy" id="133381"/>
    <lineage>
        <taxon>Eukaryota</taxon>
        <taxon>Fungi</taxon>
        <taxon>Fungi incertae sedis</taxon>
        <taxon>Zoopagomycota</taxon>
        <taxon>Kickxellomycotina</taxon>
        <taxon>Harpellomycetes</taxon>
        <taxon>Harpellales</taxon>
        <taxon>Legeriomycetaceae</taxon>
        <taxon>Smittium</taxon>
    </lineage>
</organism>
<keyword evidence="3" id="KW-0812">Transmembrane</keyword>
<dbReference type="GO" id="GO:0005789">
    <property type="term" value="C:endoplasmic reticulum membrane"/>
    <property type="evidence" value="ECO:0007669"/>
    <property type="project" value="TreeGrafter"/>
</dbReference>
<dbReference type="GO" id="GO:0030134">
    <property type="term" value="C:COPII-coated ER to Golgi transport vesicle"/>
    <property type="evidence" value="ECO:0007669"/>
    <property type="project" value="TreeGrafter"/>
</dbReference>
<dbReference type="PANTHER" id="PTHR15858">
    <property type="entry name" value="IMMEDIATE EARLY RESPONSE 3-INTERACTING PROTEIN 1"/>
    <property type="match status" value="1"/>
</dbReference>
<dbReference type="GO" id="GO:0015031">
    <property type="term" value="P:protein transport"/>
    <property type="evidence" value="ECO:0007669"/>
    <property type="project" value="UniProtKB-KW"/>
</dbReference>
<evidence type="ECO:0000256" key="3">
    <source>
        <dbReference type="ARBA" id="ARBA00022692"/>
    </source>
</evidence>
<evidence type="ECO:0000256" key="7">
    <source>
        <dbReference type="ARBA" id="ARBA00024203"/>
    </source>
</evidence>